<dbReference type="OrthoDB" id="414175at2759"/>
<evidence type="ECO:0000256" key="6">
    <source>
        <dbReference type="ARBA" id="ARBA00022679"/>
    </source>
</evidence>
<proteinExistence type="inferred from homology"/>
<keyword evidence="14" id="KW-1185">Reference proteome</keyword>
<dbReference type="AlphaFoldDB" id="A0A9X0ABK3"/>
<comment type="similarity">
    <text evidence="3">Belongs to the glycosyltransferase 31 family. Beta3-Gal-T subfamily.</text>
</comment>
<evidence type="ECO:0000256" key="11">
    <source>
        <dbReference type="ARBA" id="ARBA00023136"/>
    </source>
</evidence>
<dbReference type="InterPro" id="IPR026050">
    <property type="entry name" value="C1GALT1/C1GALT1_chp1"/>
</dbReference>
<comment type="subcellular location">
    <subcellularLocation>
        <location evidence="1">Membrane</location>
        <topology evidence="1">Single-pass type II membrane protein</topology>
    </subcellularLocation>
</comment>
<evidence type="ECO:0000256" key="8">
    <source>
        <dbReference type="ARBA" id="ARBA00022741"/>
    </source>
</evidence>
<dbReference type="Pfam" id="PF02434">
    <property type="entry name" value="Fringe"/>
    <property type="match status" value="1"/>
</dbReference>
<dbReference type="GO" id="GO:0000166">
    <property type="term" value="F:nucleotide binding"/>
    <property type="evidence" value="ECO:0007669"/>
    <property type="project" value="UniProtKB-KW"/>
</dbReference>
<keyword evidence="8" id="KW-0547">Nucleotide-binding</keyword>
<keyword evidence="11" id="KW-0472">Membrane</keyword>
<dbReference type="Proteomes" id="UP001152300">
    <property type="component" value="Unassembled WGS sequence"/>
</dbReference>
<name>A0A9X0ABK3_9HELO</name>
<dbReference type="PANTHER" id="PTHR23033:SF40">
    <property type="entry name" value="APPLE DOMAIN-CONTAINING PROTEIN"/>
    <property type="match status" value="1"/>
</dbReference>
<keyword evidence="9" id="KW-0735">Signal-anchor</keyword>
<evidence type="ECO:0000256" key="7">
    <source>
        <dbReference type="ARBA" id="ARBA00022692"/>
    </source>
</evidence>
<evidence type="ECO:0000256" key="10">
    <source>
        <dbReference type="ARBA" id="ARBA00022989"/>
    </source>
</evidence>
<evidence type="ECO:0000256" key="9">
    <source>
        <dbReference type="ARBA" id="ARBA00022968"/>
    </source>
</evidence>
<dbReference type="EC" id="2.4.1.122" evidence="4"/>
<evidence type="ECO:0000256" key="5">
    <source>
        <dbReference type="ARBA" id="ARBA00022676"/>
    </source>
</evidence>
<evidence type="ECO:0000313" key="13">
    <source>
        <dbReference type="EMBL" id="KAJ8059841.1"/>
    </source>
</evidence>
<accession>A0A9X0ABK3</accession>
<reference evidence="13" key="1">
    <citation type="submission" date="2022-11" db="EMBL/GenBank/DDBJ databases">
        <title>Genome Resource of Sclerotinia nivalis Strain SnTB1, a Plant Pathogen Isolated from American Ginseng.</title>
        <authorList>
            <person name="Fan S."/>
        </authorList>
    </citation>
    <scope>NUCLEOTIDE SEQUENCE</scope>
    <source>
        <strain evidence="13">SnTB1</strain>
    </source>
</reference>
<dbReference type="GO" id="GO:0016263">
    <property type="term" value="F:glycoprotein-N-acetylgalactosamine 3-beta-galactosyltransferase activity"/>
    <property type="evidence" value="ECO:0007669"/>
    <property type="project" value="UniProtKB-EC"/>
</dbReference>
<evidence type="ECO:0000256" key="4">
    <source>
        <dbReference type="ARBA" id="ARBA00012557"/>
    </source>
</evidence>
<gene>
    <name evidence="13" type="ORF">OCU04_011471</name>
</gene>
<evidence type="ECO:0000256" key="3">
    <source>
        <dbReference type="ARBA" id="ARBA00006462"/>
    </source>
</evidence>
<organism evidence="13 14">
    <name type="scientific">Sclerotinia nivalis</name>
    <dbReference type="NCBI Taxonomy" id="352851"/>
    <lineage>
        <taxon>Eukaryota</taxon>
        <taxon>Fungi</taxon>
        <taxon>Dikarya</taxon>
        <taxon>Ascomycota</taxon>
        <taxon>Pezizomycotina</taxon>
        <taxon>Leotiomycetes</taxon>
        <taxon>Helotiales</taxon>
        <taxon>Sclerotiniaceae</taxon>
        <taxon>Sclerotinia</taxon>
    </lineage>
</organism>
<sequence length="248" mass="27893">MVESGSLSSRPDALRLQYYSNLTAALSGGNFELARTIGEIYGWEMDIMKHISGLQLGYKLMPSKKWYVMLDDDTYILNGSLKTILGHLNPSLSYYIGNAIGDYKARFAHGGSAVVFSQEAMHRIVDQNPSVVAKAHLESLDARWGDKLIATTAMKCGIYLDERYNYYFNGEAPQITRIRGDRFCAPLISFHKMSPAQMREIGRTFKISVTSCLGSIYGRYMERQISTVSSPILFVLIGTMLVEWMKLP</sequence>
<comment type="caution">
    <text evidence="13">The sequence shown here is derived from an EMBL/GenBank/DDBJ whole genome shotgun (WGS) entry which is preliminary data.</text>
</comment>
<keyword evidence="10" id="KW-1133">Transmembrane helix</keyword>
<keyword evidence="7" id="KW-0812">Transmembrane</keyword>
<evidence type="ECO:0000256" key="2">
    <source>
        <dbReference type="ARBA" id="ARBA00004922"/>
    </source>
</evidence>
<dbReference type="EMBL" id="JAPEIS010000014">
    <property type="protein sequence ID" value="KAJ8059841.1"/>
    <property type="molecule type" value="Genomic_DNA"/>
</dbReference>
<dbReference type="Gene3D" id="3.90.550.50">
    <property type="match status" value="1"/>
</dbReference>
<dbReference type="InterPro" id="IPR003378">
    <property type="entry name" value="Fringe-like_glycosylTrfase"/>
</dbReference>
<keyword evidence="5" id="KW-0328">Glycosyltransferase</keyword>
<dbReference type="GO" id="GO:0016020">
    <property type="term" value="C:membrane"/>
    <property type="evidence" value="ECO:0007669"/>
    <property type="project" value="UniProtKB-SubCell"/>
</dbReference>
<comment type="pathway">
    <text evidence="2">Protein modification; protein glycosylation.</text>
</comment>
<keyword evidence="6" id="KW-0808">Transferase</keyword>
<feature type="domain" description="Fringe-like glycosyltransferase" evidence="12">
    <location>
        <begin position="60"/>
        <end position="124"/>
    </location>
</feature>
<protein>
    <recommendedName>
        <fullName evidence="4">N-acetylgalactosaminide beta-1,3-galactosyltransferase</fullName>
        <ecNumber evidence="4">2.4.1.122</ecNumber>
    </recommendedName>
</protein>
<evidence type="ECO:0000259" key="12">
    <source>
        <dbReference type="Pfam" id="PF02434"/>
    </source>
</evidence>
<dbReference type="PANTHER" id="PTHR23033">
    <property type="entry name" value="BETA1,3-GALACTOSYLTRANSFERASE"/>
    <property type="match status" value="1"/>
</dbReference>
<evidence type="ECO:0000313" key="14">
    <source>
        <dbReference type="Proteomes" id="UP001152300"/>
    </source>
</evidence>
<evidence type="ECO:0000256" key="1">
    <source>
        <dbReference type="ARBA" id="ARBA00004606"/>
    </source>
</evidence>